<gene>
    <name evidence="4" type="ordered locus">Pcar_1407</name>
</gene>
<dbReference type="Proteomes" id="UP000002534">
    <property type="component" value="Chromosome"/>
</dbReference>
<reference evidence="5" key="1">
    <citation type="submission" date="2005-10" db="EMBL/GenBank/DDBJ databases">
        <title>Complete sequence of Pelobacter carbinolicus DSM 2380.</title>
        <authorList>
            <person name="Copeland A."/>
            <person name="Lucas S."/>
            <person name="Lapidus A."/>
            <person name="Barry K."/>
            <person name="Detter J.C."/>
            <person name="Glavina T."/>
            <person name="Hammon N."/>
            <person name="Israni S."/>
            <person name="Pitluck S."/>
            <person name="Chertkov O."/>
            <person name="Schmutz J."/>
            <person name="Larimer F."/>
            <person name="Land M."/>
            <person name="Kyrpides N."/>
            <person name="Ivanova N."/>
            <person name="Richardson P."/>
        </authorList>
    </citation>
    <scope>NUCLEOTIDE SEQUENCE [LARGE SCALE GENOMIC DNA]</scope>
    <source>
        <strain evidence="5">DSM 2380 / NBRC 103641 / GraBd1</strain>
    </source>
</reference>
<dbReference type="SUPFAM" id="SSF55781">
    <property type="entry name" value="GAF domain-like"/>
    <property type="match status" value="1"/>
</dbReference>
<accession>Q3A4Q4</accession>
<dbReference type="InterPro" id="IPR029016">
    <property type="entry name" value="GAF-like_dom_sf"/>
</dbReference>
<dbReference type="SUPFAM" id="SSF52172">
    <property type="entry name" value="CheY-like"/>
    <property type="match status" value="1"/>
</dbReference>
<evidence type="ECO:0000256" key="2">
    <source>
        <dbReference type="SAM" id="MobiDB-lite"/>
    </source>
</evidence>
<dbReference type="Pfam" id="PF14332">
    <property type="entry name" value="DUF4388"/>
    <property type="match status" value="1"/>
</dbReference>
<evidence type="ECO:0000313" key="5">
    <source>
        <dbReference type="Proteomes" id="UP000002534"/>
    </source>
</evidence>
<keyword evidence="1" id="KW-0597">Phosphoprotein</keyword>
<dbReference type="KEGG" id="pca:Pcar_1407"/>
<evidence type="ECO:0000259" key="3">
    <source>
        <dbReference type="PROSITE" id="PS50110"/>
    </source>
</evidence>
<dbReference type="InterPro" id="IPR001789">
    <property type="entry name" value="Sig_transdc_resp-reg_receiver"/>
</dbReference>
<name>Q3A4Q4_SYNC1</name>
<organism evidence="4 5">
    <name type="scientific">Syntrophotalea carbinolica (strain DSM 2380 / NBRC 103641 / GraBd1)</name>
    <name type="common">Pelobacter carbinolicus</name>
    <dbReference type="NCBI Taxonomy" id="338963"/>
    <lineage>
        <taxon>Bacteria</taxon>
        <taxon>Pseudomonadati</taxon>
        <taxon>Thermodesulfobacteriota</taxon>
        <taxon>Desulfuromonadia</taxon>
        <taxon>Desulfuromonadales</taxon>
        <taxon>Syntrophotaleaceae</taxon>
        <taxon>Syntrophotalea</taxon>
    </lineage>
</organism>
<dbReference type="OrthoDB" id="9812510at2"/>
<dbReference type="Gene3D" id="3.40.50.2300">
    <property type="match status" value="1"/>
</dbReference>
<proteinExistence type="predicted"/>
<dbReference type="STRING" id="338963.Pcar_1407"/>
<evidence type="ECO:0000313" key="4">
    <source>
        <dbReference type="EMBL" id="ABA88653.1"/>
    </source>
</evidence>
<dbReference type="Pfam" id="PF00072">
    <property type="entry name" value="Response_reg"/>
    <property type="match status" value="1"/>
</dbReference>
<feature type="modified residue" description="4-aspartylphosphate" evidence="1">
    <location>
        <position position="244"/>
    </location>
</feature>
<dbReference type="InterPro" id="IPR025497">
    <property type="entry name" value="PatA-like_N"/>
</dbReference>
<dbReference type="EMBL" id="CP000142">
    <property type="protein sequence ID" value="ABA88653.1"/>
    <property type="molecule type" value="Genomic_DNA"/>
</dbReference>
<feature type="region of interest" description="Disordered" evidence="2">
    <location>
        <begin position="340"/>
        <end position="361"/>
    </location>
</feature>
<dbReference type="HOGENOM" id="CLU_508843_0_0_7"/>
<keyword evidence="5" id="KW-1185">Reference proteome</keyword>
<evidence type="ECO:0000256" key="1">
    <source>
        <dbReference type="PROSITE-ProRule" id="PRU00169"/>
    </source>
</evidence>
<feature type="domain" description="Response regulatory" evidence="3">
    <location>
        <begin position="191"/>
        <end position="315"/>
    </location>
</feature>
<sequence length="535" mass="57916">MSLVGQLADLSLDDILKIIHLSRKSGQLTVCGRDQQWTIAFWHGEVVRLSSEYVLPALIAELQRQSAVDPVVIDRAVAALSDDDAPCLATILVRRYGVSQDLVENVSRQVAHRFMQELTSWTEGAFSFDLCEDDGILPPPGENTHLLLGKGLMDGLQAQPGSPDRAADVSASAGNSGVFDEHGSKQTFTAPVWIVDDDPCLRQELGAYLTRRGMTVQLFETAADFWISLKKARMEGICPIAVIDLVMPRLDGVGMLGGLELLEKVCHAYPDMRVLPLSDHCCSDAESKVWALGLPEIFSKPQSSDMGEIGQSRAMDHFSQVMFAALNVVDAPVAILPEEGQQSASGQQKSLPETEASKPYRNSPGLHLLRGMLEELNNPALGGGIILLVLRFASEVMNRAVIFSVKEDNIVGLGQFGVTLQEGETDEAIRNIVIPRDGDSILSRLLGNPRPVRTRFGDGREDESLCVALGGEVPKEVFLGPIFSEGRVVAILYGDNLPDHTSVGNTEALEIFLSQAGMAMEKALLEGRLLGSHGG</sequence>
<dbReference type="Gene3D" id="3.30.450.40">
    <property type="match status" value="1"/>
</dbReference>
<dbReference type="GO" id="GO:0000160">
    <property type="term" value="P:phosphorelay signal transduction system"/>
    <property type="evidence" value="ECO:0007669"/>
    <property type="project" value="InterPro"/>
</dbReference>
<feature type="compositionally biased region" description="Polar residues" evidence="2">
    <location>
        <begin position="340"/>
        <end position="351"/>
    </location>
</feature>
<protein>
    <submittedName>
        <fullName evidence="4">Response regulator, PATAN and FRGAF domain-containing</fullName>
    </submittedName>
</protein>
<reference evidence="4 5" key="2">
    <citation type="journal article" date="2012" name="BMC Genomics">
        <title>The genome of Pelobacter carbinolicus reveals surprising metabolic capabilities and physiological features.</title>
        <authorList>
            <person name="Aklujkar M."/>
            <person name="Haveman S.A."/>
            <person name="Didonato R.Jr."/>
            <person name="Chertkov O."/>
            <person name="Han C.S."/>
            <person name="Land M.L."/>
            <person name="Brown P."/>
            <person name="Lovley D.R."/>
        </authorList>
    </citation>
    <scope>NUCLEOTIDE SEQUENCE [LARGE SCALE GENOMIC DNA]</scope>
    <source>
        <strain evidence="5">DSM 2380 / NBRC 103641 / GraBd1</strain>
    </source>
</reference>
<dbReference type="RefSeq" id="WP_011341136.1">
    <property type="nucleotide sequence ID" value="NC_007498.2"/>
</dbReference>
<dbReference type="AlphaFoldDB" id="Q3A4Q4"/>
<dbReference type="eggNOG" id="COG0745">
    <property type="taxonomic scope" value="Bacteria"/>
</dbReference>
<dbReference type="PROSITE" id="PS50110">
    <property type="entry name" value="RESPONSE_REGULATORY"/>
    <property type="match status" value="1"/>
</dbReference>
<dbReference type="InterPro" id="IPR011006">
    <property type="entry name" value="CheY-like_superfamily"/>
</dbReference>